<gene>
    <name evidence="1" type="ORF">BD289DRAFT_472768</name>
</gene>
<dbReference type="AlphaFoldDB" id="A0A2T3AE79"/>
<dbReference type="EMBL" id="KZ678403">
    <property type="protein sequence ID" value="PSR93963.1"/>
    <property type="molecule type" value="Genomic_DNA"/>
</dbReference>
<dbReference type="InParanoid" id="A0A2T3AE79"/>
<dbReference type="Proteomes" id="UP000241462">
    <property type="component" value="Unassembled WGS sequence"/>
</dbReference>
<reference evidence="1 2" key="1">
    <citation type="journal article" date="2018" name="Mycol. Prog.">
        <title>Coniella lustricola, a new species from submerged detritus.</title>
        <authorList>
            <person name="Raudabaugh D.B."/>
            <person name="Iturriaga T."/>
            <person name="Carver A."/>
            <person name="Mondo S."/>
            <person name="Pangilinan J."/>
            <person name="Lipzen A."/>
            <person name="He G."/>
            <person name="Amirebrahimi M."/>
            <person name="Grigoriev I.V."/>
            <person name="Miller A.N."/>
        </authorList>
    </citation>
    <scope>NUCLEOTIDE SEQUENCE [LARGE SCALE GENOMIC DNA]</scope>
    <source>
        <strain evidence="1 2">B22-T-1</strain>
    </source>
</reference>
<evidence type="ECO:0000313" key="1">
    <source>
        <dbReference type="EMBL" id="PSR93963.1"/>
    </source>
</evidence>
<sequence>MYYVAGYRPGSAEYLPSPQGVLVEEGRGRLGRYSPTLELPDVVLELDAEDSPYVRPFDATEDGRAQRAKWGYDPDVDEARHYVTELKRDVSADAKKIAHAARRGSYALNATHISNHEVLMVALLGGNNVSKALRHSESDTTSDQDVFARKCALKALTTYGVPSSILEQGPGKVIPFMLQRQAHSENALRGLLHKTLENVQQQQQEQQCTQQPLQDEQLFDTQINIQSYLFAAHVKKCQFAYELRKMCTLLHSPTLPSLDVDVEVLDEVTLQLITILDTSTNTARVNTASMTFINNLTLKRIVADKPLSSFMTLFGLHLASTLGILTSILQYAEMCLAMGAIGPSVEGIGPTCAEAASAILAALHRGEGSACGIRQSIFALVMGTVHGSTESQASLLGLEASGPNQRPEDYELRTQLYGELGAIRMLWHHWAARRDVEGTDTQHLEDVYVRAFLRCAQLLGSIGSSRDPLTSVNNAIDTTTCTGVAYDDSLLDLKTVDAIEASYIARNKNMPGRSALAKLEQRINRREVLEALNQPNIADALILSNRIIDRVAGLQIAVEEGGLDRGGL</sequence>
<proteinExistence type="predicted"/>
<protein>
    <submittedName>
        <fullName evidence="1">Uncharacterized protein</fullName>
    </submittedName>
</protein>
<organism evidence="1 2">
    <name type="scientific">Coniella lustricola</name>
    <dbReference type="NCBI Taxonomy" id="2025994"/>
    <lineage>
        <taxon>Eukaryota</taxon>
        <taxon>Fungi</taxon>
        <taxon>Dikarya</taxon>
        <taxon>Ascomycota</taxon>
        <taxon>Pezizomycotina</taxon>
        <taxon>Sordariomycetes</taxon>
        <taxon>Sordariomycetidae</taxon>
        <taxon>Diaporthales</taxon>
        <taxon>Schizoparmaceae</taxon>
        <taxon>Coniella</taxon>
    </lineage>
</organism>
<dbReference type="OrthoDB" id="4581301at2759"/>
<keyword evidence="2" id="KW-1185">Reference proteome</keyword>
<name>A0A2T3AE79_9PEZI</name>
<evidence type="ECO:0000313" key="2">
    <source>
        <dbReference type="Proteomes" id="UP000241462"/>
    </source>
</evidence>
<accession>A0A2T3AE79</accession>